<feature type="transmembrane region" description="Helical" evidence="6">
    <location>
        <begin position="108"/>
        <end position="129"/>
    </location>
</feature>
<feature type="domain" description="Major facilitator superfamily (MFS) profile" evidence="7">
    <location>
        <begin position="42"/>
        <end position="439"/>
    </location>
</feature>
<evidence type="ECO:0000256" key="3">
    <source>
        <dbReference type="ARBA" id="ARBA00022692"/>
    </source>
</evidence>
<feature type="transmembrane region" description="Helical" evidence="6">
    <location>
        <begin position="294"/>
        <end position="314"/>
    </location>
</feature>
<reference evidence="8" key="1">
    <citation type="submission" date="2022-11" db="EMBL/GenBank/DDBJ databases">
        <title>Dental biofilm bacteria. Genome sequencing and assembly.</title>
        <authorList>
            <person name="Robertsson C."/>
        </authorList>
    </citation>
    <scope>NUCLEOTIDE SEQUENCE</scope>
    <source>
        <strain evidence="8">CW</strain>
    </source>
</reference>
<gene>
    <name evidence="8" type="ORF">OFA60_08845</name>
</gene>
<dbReference type="NCBIfam" id="TIGR00897">
    <property type="entry name" value="2A0118"/>
    <property type="match status" value="1"/>
</dbReference>
<dbReference type="SUPFAM" id="SSF103473">
    <property type="entry name" value="MFS general substrate transporter"/>
    <property type="match status" value="1"/>
</dbReference>
<dbReference type="Pfam" id="PF07690">
    <property type="entry name" value="MFS_1"/>
    <property type="match status" value="1"/>
</dbReference>
<protein>
    <submittedName>
        <fullName evidence="8">MFS transporter</fullName>
    </submittedName>
</protein>
<keyword evidence="5 6" id="KW-0472">Membrane</keyword>
<keyword evidence="4 6" id="KW-1133">Transmembrane helix</keyword>
<sequence>MCSRRAVQQITATWICPCDAADLDVAQTRWSVPMKNLSPPRILIPGLISIAVFMTGDGFELTFLSKYLVSQGLAATQASSVITAYGLMAALAGWASGVMAETFGVRRIMLIGAGLWISVHLLFLLVAIPSGSYPLILITYAVRGLACPLFIYSFVVYITQKIPAATRASAMGWFWTAYSVGIGCLGSWIPARTVPAFGEYRTLWLSLAWTVPGALICLLLVAKDEPGRSSKGLRDTLVELSAGVSILGRNRQVVLTAVVRVICNLSLYGFPVIMPLYLTDRRYGDGWFTMSQWMTIWGIQFAVTVFGNLFWGWIGDRFGWMRQMRWYGCWFCAAATLGFYYVPRLFGANILALAVAAVILGMGVTAFVPMGAVFPALAPKEQGAAISINNLASGLTTFAGPGLVTLIMPFSGIGGVCWAYAALYLAGSLITIWIRPPQPGFDERGRRLPAVGPHAPSVMSTAPRLAEAIA</sequence>
<evidence type="ECO:0000256" key="6">
    <source>
        <dbReference type="SAM" id="Phobius"/>
    </source>
</evidence>
<dbReference type="PANTHER" id="PTHR43124">
    <property type="entry name" value="PURINE EFFLUX PUMP PBUE"/>
    <property type="match status" value="1"/>
</dbReference>
<feature type="transmembrane region" description="Helical" evidence="6">
    <location>
        <begin position="42"/>
        <end position="64"/>
    </location>
</feature>
<dbReference type="RefSeq" id="WP_144033470.1">
    <property type="nucleotide sequence ID" value="NZ_CP113787.1"/>
</dbReference>
<organism evidence="8 9">
    <name type="scientific">Actinomyces naeslundii</name>
    <dbReference type="NCBI Taxonomy" id="1655"/>
    <lineage>
        <taxon>Bacteria</taxon>
        <taxon>Bacillati</taxon>
        <taxon>Actinomycetota</taxon>
        <taxon>Actinomycetes</taxon>
        <taxon>Actinomycetales</taxon>
        <taxon>Actinomycetaceae</taxon>
        <taxon>Actinomyces</taxon>
    </lineage>
</organism>
<evidence type="ECO:0000256" key="1">
    <source>
        <dbReference type="ARBA" id="ARBA00004651"/>
    </source>
</evidence>
<dbReference type="Gene3D" id="1.20.1250.20">
    <property type="entry name" value="MFS general substrate transporter like domains"/>
    <property type="match status" value="2"/>
</dbReference>
<feature type="transmembrane region" description="Helical" evidence="6">
    <location>
        <begin position="386"/>
        <end position="407"/>
    </location>
</feature>
<dbReference type="InterPro" id="IPR004748">
    <property type="entry name" value="Polyol_permease-like"/>
</dbReference>
<proteinExistence type="predicted"/>
<dbReference type="PANTHER" id="PTHR43124:SF3">
    <property type="entry name" value="CHLORAMPHENICOL EFFLUX PUMP RV0191"/>
    <property type="match status" value="1"/>
</dbReference>
<evidence type="ECO:0000313" key="8">
    <source>
        <dbReference type="EMBL" id="WAL42168.1"/>
    </source>
</evidence>
<feature type="transmembrane region" description="Helical" evidence="6">
    <location>
        <begin position="253"/>
        <end position="274"/>
    </location>
</feature>
<dbReference type="EMBL" id="CP113787">
    <property type="protein sequence ID" value="WAL42168.1"/>
    <property type="molecule type" value="Genomic_DNA"/>
</dbReference>
<dbReference type="CDD" id="cd17337">
    <property type="entry name" value="MFS_CsbX"/>
    <property type="match status" value="1"/>
</dbReference>
<dbReference type="InterPro" id="IPR036259">
    <property type="entry name" value="MFS_trans_sf"/>
</dbReference>
<dbReference type="InterPro" id="IPR050189">
    <property type="entry name" value="MFS_Efflux_Transporters"/>
</dbReference>
<evidence type="ECO:0000259" key="7">
    <source>
        <dbReference type="PROSITE" id="PS50850"/>
    </source>
</evidence>
<dbReference type="AlphaFoldDB" id="A0AA47IN82"/>
<dbReference type="InterPro" id="IPR020846">
    <property type="entry name" value="MFS_dom"/>
</dbReference>
<feature type="transmembrane region" description="Helical" evidence="6">
    <location>
        <begin position="135"/>
        <end position="158"/>
    </location>
</feature>
<name>A0AA47IN82_ACTNA</name>
<dbReference type="Proteomes" id="UP001163127">
    <property type="component" value="Chromosome"/>
</dbReference>
<dbReference type="GO" id="GO:0005886">
    <property type="term" value="C:plasma membrane"/>
    <property type="evidence" value="ECO:0007669"/>
    <property type="project" value="UniProtKB-SubCell"/>
</dbReference>
<feature type="transmembrane region" description="Helical" evidence="6">
    <location>
        <begin position="170"/>
        <end position="191"/>
    </location>
</feature>
<keyword evidence="3 6" id="KW-0812">Transmembrane</keyword>
<feature type="transmembrane region" description="Helical" evidence="6">
    <location>
        <begin position="203"/>
        <end position="222"/>
    </location>
</feature>
<comment type="subcellular location">
    <subcellularLocation>
        <location evidence="1">Cell membrane</location>
        <topology evidence="1">Multi-pass membrane protein</topology>
    </subcellularLocation>
</comment>
<keyword evidence="2" id="KW-1003">Cell membrane</keyword>
<feature type="transmembrane region" description="Helical" evidence="6">
    <location>
        <begin position="326"/>
        <end position="342"/>
    </location>
</feature>
<dbReference type="PROSITE" id="PS50850">
    <property type="entry name" value="MFS"/>
    <property type="match status" value="1"/>
</dbReference>
<evidence type="ECO:0000313" key="9">
    <source>
        <dbReference type="Proteomes" id="UP001163127"/>
    </source>
</evidence>
<evidence type="ECO:0000256" key="4">
    <source>
        <dbReference type="ARBA" id="ARBA00022989"/>
    </source>
</evidence>
<feature type="transmembrane region" description="Helical" evidence="6">
    <location>
        <begin position="348"/>
        <end position="374"/>
    </location>
</feature>
<evidence type="ECO:0000256" key="5">
    <source>
        <dbReference type="ARBA" id="ARBA00023136"/>
    </source>
</evidence>
<evidence type="ECO:0000256" key="2">
    <source>
        <dbReference type="ARBA" id="ARBA00022475"/>
    </source>
</evidence>
<dbReference type="GO" id="GO:0022857">
    <property type="term" value="F:transmembrane transporter activity"/>
    <property type="evidence" value="ECO:0007669"/>
    <property type="project" value="InterPro"/>
</dbReference>
<dbReference type="InterPro" id="IPR011701">
    <property type="entry name" value="MFS"/>
</dbReference>
<feature type="transmembrane region" description="Helical" evidence="6">
    <location>
        <begin position="76"/>
        <end position="96"/>
    </location>
</feature>
<feature type="transmembrane region" description="Helical" evidence="6">
    <location>
        <begin position="413"/>
        <end position="434"/>
    </location>
</feature>
<accession>A0AA47IN82</accession>